<organism evidence="2 3">
    <name type="scientific">Metschnikowia pulcherrima</name>
    <dbReference type="NCBI Taxonomy" id="27326"/>
    <lineage>
        <taxon>Eukaryota</taxon>
        <taxon>Fungi</taxon>
        <taxon>Dikarya</taxon>
        <taxon>Ascomycota</taxon>
        <taxon>Saccharomycotina</taxon>
        <taxon>Pichiomycetes</taxon>
        <taxon>Metschnikowiaceae</taxon>
        <taxon>Metschnikowia</taxon>
    </lineage>
</organism>
<dbReference type="OrthoDB" id="10387027at2759"/>
<feature type="signal peptide" evidence="1">
    <location>
        <begin position="1"/>
        <end position="17"/>
    </location>
</feature>
<comment type="caution">
    <text evidence="2">The sequence shown here is derived from an EMBL/GenBank/DDBJ whole genome shotgun (WGS) entry which is preliminary data.</text>
</comment>
<evidence type="ECO:0000256" key="1">
    <source>
        <dbReference type="SAM" id="SignalP"/>
    </source>
</evidence>
<keyword evidence="1" id="KW-0732">Signal</keyword>
<evidence type="ECO:0000313" key="2">
    <source>
        <dbReference type="EMBL" id="KAF8000255.1"/>
    </source>
</evidence>
<accession>A0A8H7LAB5</accession>
<dbReference type="EMBL" id="JACBPP010000007">
    <property type="protein sequence ID" value="KAF8000255.1"/>
    <property type="molecule type" value="Genomic_DNA"/>
</dbReference>
<dbReference type="Proteomes" id="UP000649328">
    <property type="component" value="Unassembled WGS sequence"/>
</dbReference>
<name>A0A8H7LAB5_9ASCO</name>
<feature type="chain" id="PRO_5034001935" evidence="1">
    <location>
        <begin position="18"/>
        <end position="363"/>
    </location>
</feature>
<dbReference type="AlphaFoldDB" id="A0A8H7LAB5"/>
<sequence length="363" mass="39969">MHLAAIAIIMFAAFAAALPGVKMETRLVEYYTTLAYYTTVPIYYADPSSTYTSAVSSLETKTFHVVYTEEVLVTSKDELPLDLSTSTYASPILLAVSELMFSEIEEVDFSSGASFEPVSSTSIESDLVSVSSEYNDQSTEIASSVSAIVDSEASNSIMTFQSVKPDFDLLFDNQLVSIFDEPETSAGPSSEAYLTVAQESGVPGAEIFPERTEIPDLSQITTYSDADEQGSHSEAPESSLGSTLLESLTSWVSEATEEPGMETPEPLEPGIEVSETLESYSSWSYSTAFTESVPSEFLWDLEDPEGAYQKTQDEFPMFPETGPATLQKAPWVSNCWLLSQIRFQELRIFRSRQVLCLKKPCLW</sequence>
<proteinExistence type="predicted"/>
<reference evidence="2" key="1">
    <citation type="submission" date="2020-10" db="EMBL/GenBank/DDBJ databases">
        <title>The Whole-Genome Sequence of Metschnikowia persimmonesis, a Novel Endophytic Yeast Species Isolated from Medicinal Plant Diospyros kaki Thumb.</title>
        <authorList>
            <person name="Rahmat E."/>
            <person name="Kang Y."/>
        </authorList>
    </citation>
    <scope>NUCLEOTIDE SEQUENCE</scope>
    <source>
        <strain evidence="2">KIOM G15050</strain>
    </source>
</reference>
<evidence type="ECO:0000313" key="3">
    <source>
        <dbReference type="Proteomes" id="UP000649328"/>
    </source>
</evidence>
<gene>
    <name evidence="2" type="ORF">HF325_005184</name>
</gene>
<keyword evidence="3" id="KW-1185">Reference proteome</keyword>
<protein>
    <submittedName>
        <fullName evidence="2">Uncharacterized protein</fullName>
    </submittedName>
</protein>